<protein>
    <recommendedName>
        <fullName evidence="4">tRNA pseudouridine synthase A</fullName>
        <ecNumber evidence="4">5.4.99.12</ecNumber>
    </recommendedName>
    <alternativeName>
        <fullName evidence="4">tRNA pseudouridine(38-40) synthase</fullName>
    </alternativeName>
    <alternativeName>
        <fullName evidence="4">tRNA pseudouridylate synthase I</fullName>
    </alternativeName>
    <alternativeName>
        <fullName evidence="4">tRNA-uridine isomerase I</fullName>
    </alternativeName>
</protein>
<dbReference type="Gene3D" id="3.30.70.580">
    <property type="entry name" value="Pseudouridine synthase I, catalytic domain, N-terminal subdomain"/>
    <property type="match status" value="1"/>
</dbReference>
<dbReference type="PANTHER" id="PTHR11142:SF0">
    <property type="entry name" value="TRNA PSEUDOURIDINE SYNTHASE-LIKE 1"/>
    <property type="match status" value="1"/>
</dbReference>
<dbReference type="Pfam" id="PF01416">
    <property type="entry name" value="PseudoU_synth_1"/>
    <property type="match status" value="2"/>
</dbReference>
<keyword evidence="3 4" id="KW-0413">Isomerase</keyword>
<gene>
    <name evidence="4" type="primary">truA</name>
    <name evidence="9" type="ORF">HMPREF1863_00135</name>
</gene>
<dbReference type="GO" id="GO:0160147">
    <property type="term" value="F:tRNA pseudouridine(38-40) synthase activity"/>
    <property type="evidence" value="ECO:0007669"/>
    <property type="project" value="UniProtKB-EC"/>
</dbReference>
<dbReference type="InterPro" id="IPR020103">
    <property type="entry name" value="PsdUridine_synth_cat_dom_sf"/>
</dbReference>
<evidence type="ECO:0000256" key="7">
    <source>
        <dbReference type="RuleBase" id="RU003792"/>
    </source>
</evidence>
<comment type="similarity">
    <text evidence="1 4 7">Belongs to the tRNA pseudouridine synthase TruA family.</text>
</comment>
<dbReference type="Gene3D" id="3.30.70.660">
    <property type="entry name" value="Pseudouridine synthase I, catalytic domain, C-terminal subdomain"/>
    <property type="match status" value="1"/>
</dbReference>
<dbReference type="AlphaFoldDB" id="A0A134AL34"/>
<dbReference type="InterPro" id="IPR020097">
    <property type="entry name" value="PsdUridine_synth_TruA_a/b_dom"/>
</dbReference>
<evidence type="ECO:0000256" key="3">
    <source>
        <dbReference type="ARBA" id="ARBA00023235"/>
    </source>
</evidence>
<comment type="caution">
    <text evidence="4">Lacks conserved residue(s) required for the propagation of feature annotation.</text>
</comment>
<dbReference type="InterPro" id="IPR020094">
    <property type="entry name" value="TruA/RsuA/RluB/E/F_N"/>
</dbReference>
<feature type="active site" description="Nucleophile" evidence="4 5">
    <location>
        <position position="54"/>
    </location>
</feature>
<reference evidence="10" key="1">
    <citation type="submission" date="2016-01" db="EMBL/GenBank/DDBJ databases">
        <authorList>
            <person name="Mitreva M."/>
            <person name="Pepin K.H."/>
            <person name="Mihindukulasuriya K.A."/>
            <person name="Fulton R."/>
            <person name="Fronick C."/>
            <person name="O'Laughlin M."/>
            <person name="Miner T."/>
            <person name="Herter B."/>
            <person name="Rosa B.A."/>
            <person name="Cordes M."/>
            <person name="Tomlinson C."/>
            <person name="Wollam A."/>
            <person name="Palsikar V.B."/>
            <person name="Mardis E.R."/>
            <person name="Wilson R.K."/>
        </authorList>
    </citation>
    <scope>NUCLEOTIDE SEQUENCE [LARGE SCALE GENOMIC DNA]</scope>
    <source>
        <strain evidence="10">DNF00729</strain>
    </source>
</reference>
<dbReference type="RefSeq" id="WP_068366209.1">
    <property type="nucleotide sequence ID" value="NZ_KQ960155.1"/>
</dbReference>
<evidence type="ECO:0000256" key="2">
    <source>
        <dbReference type="ARBA" id="ARBA00022694"/>
    </source>
</evidence>
<feature type="binding site" evidence="4 6">
    <location>
        <position position="112"/>
    </location>
    <ligand>
        <name>substrate</name>
    </ligand>
</feature>
<dbReference type="PATRIC" id="fig|755172.3.peg.130"/>
<feature type="domain" description="Pseudouridine synthase I TruA alpha/beta" evidence="8">
    <location>
        <begin position="146"/>
        <end position="247"/>
    </location>
</feature>
<comment type="catalytic activity">
    <reaction evidence="4 7">
        <text>uridine(38/39/40) in tRNA = pseudouridine(38/39/40) in tRNA</text>
        <dbReference type="Rhea" id="RHEA:22376"/>
        <dbReference type="Rhea" id="RHEA-COMP:10085"/>
        <dbReference type="Rhea" id="RHEA-COMP:10087"/>
        <dbReference type="ChEBI" id="CHEBI:65314"/>
        <dbReference type="ChEBI" id="CHEBI:65315"/>
        <dbReference type="EC" id="5.4.99.12"/>
    </reaction>
</comment>
<evidence type="ECO:0000256" key="6">
    <source>
        <dbReference type="PIRSR" id="PIRSR001430-2"/>
    </source>
</evidence>
<evidence type="ECO:0000256" key="1">
    <source>
        <dbReference type="ARBA" id="ARBA00009375"/>
    </source>
</evidence>
<dbReference type="NCBIfam" id="TIGR00071">
    <property type="entry name" value="hisT_truA"/>
    <property type="match status" value="1"/>
</dbReference>
<dbReference type="Proteomes" id="UP000070442">
    <property type="component" value="Unassembled WGS sequence"/>
</dbReference>
<dbReference type="EMBL" id="LSDG01000002">
    <property type="protein sequence ID" value="KXB68422.1"/>
    <property type="molecule type" value="Genomic_DNA"/>
</dbReference>
<dbReference type="PIRSF" id="PIRSF001430">
    <property type="entry name" value="tRNA_psdUrid_synth"/>
    <property type="match status" value="1"/>
</dbReference>
<organism evidence="9 10">
    <name type="scientific">Aedoeadaptatus coxii</name>
    <dbReference type="NCBI Taxonomy" id="755172"/>
    <lineage>
        <taxon>Bacteria</taxon>
        <taxon>Bacillati</taxon>
        <taxon>Bacillota</taxon>
        <taxon>Tissierellia</taxon>
        <taxon>Tissierellales</taxon>
        <taxon>Peptoniphilaceae</taxon>
        <taxon>Aedoeadaptatus</taxon>
    </lineage>
</organism>
<name>A0A134AL34_9FIRM</name>
<dbReference type="OrthoDB" id="9811823at2"/>
<accession>A0A134AL34</accession>
<evidence type="ECO:0000256" key="5">
    <source>
        <dbReference type="PIRSR" id="PIRSR001430-1"/>
    </source>
</evidence>
<evidence type="ECO:0000313" key="9">
    <source>
        <dbReference type="EMBL" id="KXB68422.1"/>
    </source>
</evidence>
<dbReference type="STRING" id="755172.HMPREF1863_00135"/>
<evidence type="ECO:0000313" key="10">
    <source>
        <dbReference type="Proteomes" id="UP000070442"/>
    </source>
</evidence>
<evidence type="ECO:0000259" key="8">
    <source>
        <dbReference type="Pfam" id="PF01416"/>
    </source>
</evidence>
<comment type="function">
    <text evidence="4">Formation of pseudouridine at positions 38, 39 and 40 in the anticodon stem and loop of transfer RNAs.</text>
</comment>
<dbReference type="PANTHER" id="PTHR11142">
    <property type="entry name" value="PSEUDOURIDYLATE SYNTHASE"/>
    <property type="match status" value="1"/>
</dbReference>
<proteinExistence type="inferred from homology"/>
<dbReference type="FunFam" id="3.30.70.580:FF:000001">
    <property type="entry name" value="tRNA pseudouridine synthase A"/>
    <property type="match status" value="1"/>
</dbReference>
<feature type="domain" description="Pseudouridine synthase I TruA alpha/beta" evidence="8">
    <location>
        <begin position="8"/>
        <end position="106"/>
    </location>
</feature>
<dbReference type="HAMAP" id="MF_00171">
    <property type="entry name" value="TruA"/>
    <property type="match status" value="1"/>
</dbReference>
<keyword evidence="10" id="KW-1185">Reference proteome</keyword>
<sequence>MRNILLTIAYDGTDFYGYQDQSPKTLRTIESHLKKAIEEAVKHPVNLQSAGRTDKGVHAMGQRANFHSETTIDLGNLPRVINQHLPKDVSITHAEEVPAEFHSRYSAKNKHYKYRIYNSKHRNGFLDRAYTHVPYPLDHEKMAKALAMIQGFHDFSAFIGRYASPSNPKRAIDRIELTRKGDFIDVDFYAMSFLKNQIRIIMGCAIEIGRGLKPVDQLLKATQTLDRGDLGPTAPSEGLILMSIDYPNDTNQRGK</sequence>
<dbReference type="InterPro" id="IPR001406">
    <property type="entry name" value="PsdUridine_synth_TruA"/>
</dbReference>
<keyword evidence="2 4" id="KW-0819">tRNA processing</keyword>
<dbReference type="SUPFAM" id="SSF55120">
    <property type="entry name" value="Pseudouridine synthase"/>
    <property type="match status" value="1"/>
</dbReference>
<dbReference type="GO" id="GO:0003723">
    <property type="term" value="F:RNA binding"/>
    <property type="evidence" value="ECO:0007669"/>
    <property type="project" value="InterPro"/>
</dbReference>
<evidence type="ECO:0000256" key="4">
    <source>
        <dbReference type="HAMAP-Rule" id="MF_00171"/>
    </source>
</evidence>
<dbReference type="EC" id="5.4.99.12" evidence="4"/>
<comment type="subunit">
    <text evidence="4">Homodimer.</text>
</comment>
<comment type="caution">
    <text evidence="9">The sequence shown here is derived from an EMBL/GenBank/DDBJ whole genome shotgun (WGS) entry which is preliminary data.</text>
</comment>
<dbReference type="GO" id="GO:0031119">
    <property type="term" value="P:tRNA pseudouridine synthesis"/>
    <property type="evidence" value="ECO:0007669"/>
    <property type="project" value="UniProtKB-UniRule"/>
</dbReference>
<dbReference type="CDD" id="cd02570">
    <property type="entry name" value="PseudoU_synth_EcTruA"/>
    <property type="match status" value="1"/>
</dbReference>
<dbReference type="InterPro" id="IPR020095">
    <property type="entry name" value="PsdUridine_synth_TruA_C"/>
</dbReference>